<feature type="short sequence motif" description="Cx2C motif 2" evidence="10">
    <location>
        <begin position="345"/>
        <end position="348"/>
    </location>
</feature>
<dbReference type="RefSeq" id="XP_060287369.1">
    <property type="nucleotide sequence ID" value="XM_060422861.1"/>
</dbReference>
<comment type="domain">
    <text evidence="10">The C-terminal domain binds 2 Fe-S clusters but is otherwise mostly in an intrinsically disordered conformation.</text>
</comment>
<evidence type="ECO:0000256" key="6">
    <source>
        <dbReference type="ARBA" id="ARBA00022723"/>
    </source>
</evidence>
<dbReference type="GO" id="GO:0051539">
    <property type="term" value="F:4 iron, 4 sulfur cluster binding"/>
    <property type="evidence" value="ECO:0007669"/>
    <property type="project" value="UniProtKB-KW"/>
</dbReference>
<keyword evidence="5 10" id="KW-0001">2Fe-2S</keyword>
<feature type="binding site" evidence="10">
    <location>
        <position position="348"/>
    </location>
    <ligand>
        <name>[4Fe-4S] cluster</name>
        <dbReference type="ChEBI" id="CHEBI:49883"/>
    </ligand>
</feature>
<feature type="binding site" evidence="10">
    <location>
        <position position="284"/>
    </location>
    <ligand>
        <name>[2Fe-2S] cluster</name>
        <dbReference type="ChEBI" id="CHEBI:190135"/>
    </ligand>
</feature>
<feature type="region of interest" description="Disordered" evidence="11">
    <location>
        <begin position="1"/>
        <end position="45"/>
    </location>
</feature>
<dbReference type="GO" id="GO:0046872">
    <property type="term" value="F:metal ion binding"/>
    <property type="evidence" value="ECO:0007669"/>
    <property type="project" value="UniProtKB-KW"/>
</dbReference>
<dbReference type="GO" id="GO:0051537">
    <property type="term" value="F:2 iron, 2 sulfur cluster binding"/>
    <property type="evidence" value="ECO:0007669"/>
    <property type="project" value="UniProtKB-UniRule"/>
</dbReference>
<dbReference type="Pfam" id="PF16803">
    <property type="entry name" value="DRE2_N"/>
    <property type="match status" value="1"/>
</dbReference>
<feature type="binding site" evidence="10">
    <location>
        <position position="273"/>
    </location>
    <ligand>
        <name>[2Fe-2S] cluster</name>
        <dbReference type="ChEBI" id="CHEBI:190135"/>
    </ligand>
</feature>
<evidence type="ECO:0000313" key="15">
    <source>
        <dbReference type="Proteomes" id="UP001244011"/>
    </source>
</evidence>
<evidence type="ECO:0000259" key="12">
    <source>
        <dbReference type="Pfam" id="PF05093"/>
    </source>
</evidence>
<dbReference type="AlphaFoldDB" id="A0AAJ0CBD0"/>
<dbReference type="PANTHER" id="PTHR13273">
    <property type="entry name" value="ANAMORSIN"/>
    <property type="match status" value="1"/>
</dbReference>
<evidence type="ECO:0000256" key="8">
    <source>
        <dbReference type="ARBA" id="ARBA00023014"/>
    </source>
</evidence>
<feature type="short sequence motif" description="Cx2C motif 1" evidence="10">
    <location>
        <begin position="334"/>
        <end position="337"/>
    </location>
</feature>
<dbReference type="GO" id="GO:0009055">
    <property type="term" value="F:electron transfer activity"/>
    <property type="evidence" value="ECO:0007669"/>
    <property type="project" value="UniProtKB-UniRule"/>
</dbReference>
<evidence type="ECO:0000256" key="1">
    <source>
        <dbReference type="ARBA" id="ARBA00001966"/>
    </source>
</evidence>
<dbReference type="GeneID" id="85306048"/>
<evidence type="ECO:0000256" key="10">
    <source>
        <dbReference type="HAMAP-Rule" id="MF_03115"/>
    </source>
</evidence>
<keyword evidence="6 10" id="KW-0479">Metal-binding</keyword>
<name>A0AAJ0CBD0_9PEZI</name>
<comment type="cofactor">
    <cofactor evidence="10">
        <name>[2Fe-2S] cluster</name>
        <dbReference type="ChEBI" id="CHEBI:190135"/>
    </cofactor>
</comment>
<dbReference type="GO" id="GO:0005758">
    <property type="term" value="C:mitochondrial intermembrane space"/>
    <property type="evidence" value="ECO:0007669"/>
    <property type="project" value="UniProtKB-SubCell"/>
</dbReference>
<feature type="domain" description="Anamorsin C-terminal" evidence="12">
    <location>
        <begin position="268"/>
        <end position="364"/>
    </location>
</feature>
<feature type="binding site" evidence="10">
    <location>
        <position position="345"/>
    </location>
    <ligand>
        <name>[4Fe-4S] cluster</name>
        <dbReference type="ChEBI" id="CHEBI:49883"/>
    </ligand>
</feature>
<dbReference type="Pfam" id="PF05093">
    <property type="entry name" value="CIAPIN1"/>
    <property type="match status" value="1"/>
</dbReference>
<comment type="cofactor">
    <cofactor evidence="1 10">
        <name>[4Fe-4S] cluster</name>
        <dbReference type="ChEBI" id="CHEBI:49883"/>
    </cofactor>
</comment>
<dbReference type="InterPro" id="IPR031838">
    <property type="entry name" value="Dre2_N"/>
</dbReference>
<dbReference type="HAMAP" id="MF_03115">
    <property type="entry name" value="Anamorsin"/>
    <property type="match status" value="1"/>
</dbReference>
<keyword evidence="3 10" id="KW-0004">4Fe-4S</keyword>
<feature type="compositionally biased region" description="Polar residues" evidence="11">
    <location>
        <begin position="20"/>
        <end position="38"/>
    </location>
</feature>
<feature type="binding site" evidence="10">
    <location>
        <position position="337"/>
    </location>
    <ligand>
        <name>[4Fe-4S] cluster</name>
        <dbReference type="ChEBI" id="CHEBI:49883"/>
    </ligand>
</feature>
<evidence type="ECO:0000256" key="9">
    <source>
        <dbReference type="ARBA" id="ARBA00023128"/>
    </source>
</evidence>
<keyword evidence="7 10" id="KW-0408">Iron</keyword>
<evidence type="ECO:0000256" key="3">
    <source>
        <dbReference type="ARBA" id="ARBA00022485"/>
    </source>
</evidence>
<comment type="domain">
    <text evidence="10">The twin Cx2C motifs are involved in the recognition by the mitochondrial MIA40-ERV1 disulfide relay system. The formation of 2 disulfide bonds in the Cx2C motifs through dithiol/disulfide exchange reactions effectively traps the protein in the mitochondrial intermembrane space.</text>
</comment>
<sequence length="371" mass="39403">MSPSTITLDLTPDFDPATRPSKQSHFQSHPRQNGSTTAPPGGRTLLLAPPSVAAHEERLRSVFATFDRSTTDLQMLDRLSAGLVTLPPATYDLVLILTGVDGGRHAEASRLLATRDVFSRLVPSIRPGGRLRSEDGSLGGGGAETREAVLAGLVAAADGGFTKPEYAEEVVPLRFGAKKKNGTATPAAAAAPQRSSAGPPVGSVTVDVGGKSHTLDMVPPAAKPAGVGFVDFSDDFDMDDYDEDDDDDDDLIDEDTLLGLDDLKRPIQQPPECQPKPGQKRRSCKNCTCGLSERLEAKDKARREKADKDLKTLKLASDDLNEMDFTVKGTTGSCGSCSLGDAFRCADCPYIGLPPFNPGDKVEILNNIAQL</sequence>
<dbReference type="Proteomes" id="UP001244011">
    <property type="component" value="Unassembled WGS sequence"/>
</dbReference>
<organism evidence="14 15">
    <name type="scientific">Phialemonium atrogriseum</name>
    <dbReference type="NCBI Taxonomy" id="1093897"/>
    <lineage>
        <taxon>Eukaryota</taxon>
        <taxon>Fungi</taxon>
        <taxon>Dikarya</taxon>
        <taxon>Ascomycota</taxon>
        <taxon>Pezizomycotina</taxon>
        <taxon>Sordariomycetes</taxon>
        <taxon>Sordariomycetidae</taxon>
        <taxon>Cephalothecales</taxon>
        <taxon>Cephalothecaceae</taxon>
        <taxon>Phialemonium</taxon>
    </lineage>
</organism>
<comment type="domain">
    <text evidence="10">The N-terminal domain has structural similarity with S-adenosyl-L-methionine-dependent methyltransferases, but does not bind S-adenosyl-L-methionine. It is required for correct assembly of the 2 Fe-S clusters.</text>
</comment>
<keyword evidence="8 10" id="KW-0411">Iron-sulfur</keyword>
<dbReference type="GO" id="GO:0016226">
    <property type="term" value="P:iron-sulfur cluster assembly"/>
    <property type="evidence" value="ECO:0007669"/>
    <property type="project" value="UniProtKB-UniRule"/>
</dbReference>
<accession>A0AAJ0CBD0</accession>
<dbReference type="InterPro" id="IPR007785">
    <property type="entry name" value="Anamorsin"/>
</dbReference>
<feature type="binding site" evidence="10">
    <location>
        <position position="287"/>
    </location>
    <ligand>
        <name>[2Fe-2S] cluster</name>
        <dbReference type="ChEBI" id="CHEBI:190135"/>
    </ligand>
</feature>
<feature type="domain" description="Fe-S cluster assembly protein Dre2 N-terminal" evidence="13">
    <location>
        <begin position="43"/>
        <end position="174"/>
    </location>
</feature>
<proteinExistence type="inferred from homology"/>
<comment type="similarity">
    <text evidence="2 10">Belongs to the anamorsin family.</text>
</comment>
<reference evidence="14" key="1">
    <citation type="submission" date="2023-06" db="EMBL/GenBank/DDBJ databases">
        <title>Genome-scale phylogeny and comparative genomics of the fungal order Sordariales.</title>
        <authorList>
            <consortium name="Lawrence Berkeley National Laboratory"/>
            <person name="Hensen N."/>
            <person name="Bonometti L."/>
            <person name="Westerberg I."/>
            <person name="Brannstrom I.O."/>
            <person name="Guillou S."/>
            <person name="Cros-Aarteil S."/>
            <person name="Calhoun S."/>
            <person name="Haridas S."/>
            <person name="Kuo A."/>
            <person name="Mondo S."/>
            <person name="Pangilinan J."/>
            <person name="Riley R."/>
            <person name="Labutti K."/>
            <person name="Andreopoulos B."/>
            <person name="Lipzen A."/>
            <person name="Chen C."/>
            <person name="Yanf M."/>
            <person name="Daum C."/>
            <person name="Ng V."/>
            <person name="Clum A."/>
            <person name="Steindorff A."/>
            <person name="Ohm R."/>
            <person name="Martin F."/>
            <person name="Silar P."/>
            <person name="Natvig D."/>
            <person name="Lalanne C."/>
            <person name="Gautier V."/>
            <person name="Ament-Velasquez S.L."/>
            <person name="Kruys A."/>
            <person name="Hutchinson M.I."/>
            <person name="Powell A.J."/>
            <person name="Barry K."/>
            <person name="Miller A.N."/>
            <person name="Grigoriev I.V."/>
            <person name="Debuchy R."/>
            <person name="Gladieux P."/>
            <person name="Thoren M.H."/>
            <person name="Johannesson H."/>
        </authorList>
    </citation>
    <scope>NUCLEOTIDE SEQUENCE</scope>
    <source>
        <strain evidence="14">8032-3</strain>
    </source>
</reference>
<keyword evidence="15" id="KW-1185">Reference proteome</keyword>
<keyword evidence="4 10" id="KW-0963">Cytoplasm</keyword>
<comment type="subcellular location">
    <subcellularLocation>
        <location evidence="10">Cytoplasm</location>
    </subcellularLocation>
    <subcellularLocation>
        <location evidence="10">Mitochondrion intermembrane space</location>
    </subcellularLocation>
</comment>
<comment type="caution">
    <text evidence="10">Lacks conserved residue(s) required for the propagation of feature annotation.</text>
</comment>
<evidence type="ECO:0000313" key="14">
    <source>
        <dbReference type="EMBL" id="KAK1771156.1"/>
    </source>
</evidence>
<keyword evidence="9 10" id="KW-0496">Mitochondrion</keyword>
<dbReference type="PANTHER" id="PTHR13273:SF14">
    <property type="entry name" value="ANAMORSIN"/>
    <property type="match status" value="1"/>
</dbReference>
<evidence type="ECO:0000259" key="13">
    <source>
        <dbReference type="Pfam" id="PF16803"/>
    </source>
</evidence>
<evidence type="ECO:0000256" key="5">
    <source>
        <dbReference type="ARBA" id="ARBA00022714"/>
    </source>
</evidence>
<gene>
    <name evidence="14" type="ORF">QBC33DRAFT_234299</name>
</gene>
<evidence type="ECO:0000256" key="4">
    <source>
        <dbReference type="ARBA" id="ARBA00022490"/>
    </source>
</evidence>
<dbReference type="EMBL" id="MU838999">
    <property type="protein sequence ID" value="KAK1771156.1"/>
    <property type="molecule type" value="Genomic_DNA"/>
</dbReference>
<evidence type="ECO:0000256" key="7">
    <source>
        <dbReference type="ARBA" id="ARBA00023004"/>
    </source>
</evidence>
<dbReference type="InterPro" id="IPR046408">
    <property type="entry name" value="CIAPIN1"/>
</dbReference>
<protein>
    <submittedName>
        <fullName evidence="14">Fe-s cluster assembly protein dre2 protein</fullName>
    </submittedName>
</protein>
<evidence type="ECO:0000256" key="11">
    <source>
        <dbReference type="SAM" id="MobiDB-lite"/>
    </source>
</evidence>
<feature type="binding site" evidence="10">
    <location>
        <position position="334"/>
    </location>
    <ligand>
        <name>[4Fe-4S] cluster</name>
        <dbReference type="ChEBI" id="CHEBI:49883"/>
    </ligand>
</feature>
<evidence type="ECO:0000256" key="2">
    <source>
        <dbReference type="ARBA" id="ARBA00008169"/>
    </source>
</evidence>
<feature type="binding site" evidence="10">
    <location>
        <position position="289"/>
    </location>
    <ligand>
        <name>[2Fe-2S] cluster</name>
        <dbReference type="ChEBI" id="CHEBI:190135"/>
    </ligand>
</feature>
<feature type="region of interest" description="Fe-S binding site B" evidence="10">
    <location>
        <begin position="334"/>
        <end position="348"/>
    </location>
</feature>
<comment type="caution">
    <text evidence="14">The sequence shown here is derived from an EMBL/GenBank/DDBJ whole genome shotgun (WGS) entry which is preliminary data.</text>
</comment>
<feature type="region of interest" description="Fe-S binding site A" evidence="10">
    <location>
        <begin position="273"/>
        <end position="289"/>
    </location>
</feature>